<dbReference type="Pfam" id="PF06276">
    <property type="entry name" value="FhuF"/>
    <property type="match status" value="1"/>
</dbReference>
<evidence type="ECO:0000313" key="2">
    <source>
        <dbReference type="EMBL" id="SOC29973.1"/>
    </source>
</evidence>
<name>A0A285TXF2_9PROT</name>
<reference evidence="2 3" key="1">
    <citation type="submission" date="2017-08" db="EMBL/GenBank/DDBJ databases">
        <authorList>
            <person name="de Groot N.N."/>
        </authorList>
    </citation>
    <scope>NUCLEOTIDE SEQUENCE [LARGE SCALE GENOMIC DNA]</scope>
    <source>
        <strain evidence="2 3">USBA 78</strain>
    </source>
</reference>
<sequence length="259" mass="29552">MELPDWLCQTWPPIRQVIRTDHCGFSSVRLQQLPQEEILFPMLDRFASVYPVAKRPPIASQWSMNYLSVLFPAVLAGILARNLEIRVWERDVELLHDGARPVALKVMERLPSLSPDQMAGYWERVLNDHLEPLFATISAWGGVSTKVLWGNVIAVWDGAFDRLRDALDPETFSMAHQWMETPVVADGRLKLRSLQRIVASPVPDICSNIPLRKHCCLHYLLHMPVVGKPEVLCEACPRLHRQPLAAQASYLRSIYHEHG</sequence>
<protein>
    <submittedName>
        <fullName evidence="2">Ferric iron reductase protein FhuF</fullName>
    </submittedName>
</protein>
<proteinExistence type="predicted"/>
<dbReference type="NCBIfam" id="TIGR03951">
    <property type="entry name" value="Fe_III_red_FhuF"/>
    <property type="match status" value="1"/>
</dbReference>
<accession>A0A285TXF2</accession>
<dbReference type="EMBL" id="OBMM01000008">
    <property type="protein sequence ID" value="SOC29973.1"/>
    <property type="molecule type" value="Genomic_DNA"/>
</dbReference>
<dbReference type="InterPro" id="IPR008090">
    <property type="entry name" value="Fe_iron_reduct"/>
</dbReference>
<organism evidence="2 3">
    <name type="scientific">Thalassospira xiamenensis</name>
    <dbReference type="NCBI Taxonomy" id="220697"/>
    <lineage>
        <taxon>Bacteria</taxon>
        <taxon>Pseudomonadati</taxon>
        <taxon>Pseudomonadota</taxon>
        <taxon>Alphaproteobacteria</taxon>
        <taxon>Rhodospirillales</taxon>
        <taxon>Thalassospiraceae</taxon>
        <taxon>Thalassospira</taxon>
    </lineage>
</organism>
<evidence type="ECO:0000313" key="3">
    <source>
        <dbReference type="Proteomes" id="UP000219068"/>
    </source>
</evidence>
<dbReference type="GO" id="GO:0003824">
    <property type="term" value="F:catalytic activity"/>
    <property type="evidence" value="ECO:0007669"/>
    <property type="project" value="UniProtKB-ARBA"/>
</dbReference>
<dbReference type="Proteomes" id="UP000219068">
    <property type="component" value="Unassembled WGS sequence"/>
</dbReference>
<gene>
    <name evidence="2" type="ORF">SAMN05428964_10819</name>
</gene>
<dbReference type="AlphaFoldDB" id="A0A285TXF2"/>
<feature type="domain" description="Aerobactin siderophore biosynthesis IucA/IucC-like C-terminal" evidence="1">
    <location>
        <begin position="60"/>
        <end position="186"/>
    </location>
</feature>
<dbReference type="InterPro" id="IPR022770">
    <property type="entry name" value="IucA/IucC-like_C"/>
</dbReference>
<evidence type="ECO:0000259" key="1">
    <source>
        <dbReference type="Pfam" id="PF06276"/>
    </source>
</evidence>